<evidence type="ECO:0000313" key="2">
    <source>
        <dbReference type="EMBL" id="RAS62853.1"/>
    </source>
</evidence>
<dbReference type="Gene3D" id="3.20.20.140">
    <property type="entry name" value="Metal-dependent hydrolases"/>
    <property type="match status" value="1"/>
</dbReference>
<dbReference type="RefSeq" id="WP_102967229.1">
    <property type="nucleotide sequence ID" value="NZ_POSK01000021.1"/>
</dbReference>
<reference evidence="1 3" key="1">
    <citation type="submission" date="2018-01" db="EMBL/GenBank/DDBJ databases">
        <title>Draft genome sequences of six Vibrio diazotrophicus strains isolated from deep-sea sediments of the Baltic Sea.</title>
        <authorList>
            <person name="Castillo D."/>
            <person name="Vandieken V."/>
            <person name="Chiang O."/>
            <person name="Middelboe M."/>
        </authorList>
    </citation>
    <scope>NUCLEOTIDE SEQUENCE [LARGE SCALE GENOMIC DNA]</scope>
    <source>
        <strain evidence="1 3">60.27F</strain>
    </source>
</reference>
<evidence type="ECO:0000313" key="3">
    <source>
        <dbReference type="Proteomes" id="UP000236449"/>
    </source>
</evidence>
<dbReference type="EMBL" id="QLTR01000013">
    <property type="protein sequence ID" value="RAS62853.1"/>
    <property type="molecule type" value="Genomic_DNA"/>
</dbReference>
<dbReference type="InterPro" id="IPR016195">
    <property type="entry name" value="Pol/histidinol_Pase-like"/>
</dbReference>
<evidence type="ECO:0000313" key="4">
    <source>
        <dbReference type="Proteomes" id="UP000248729"/>
    </source>
</evidence>
<dbReference type="Gene3D" id="3.40.50.300">
    <property type="entry name" value="P-loop containing nucleotide triphosphate hydrolases"/>
    <property type="match status" value="1"/>
</dbReference>
<dbReference type="InterPro" id="IPR027417">
    <property type="entry name" value="P-loop_NTPase"/>
</dbReference>
<evidence type="ECO:0000313" key="1">
    <source>
        <dbReference type="EMBL" id="PNI01540.1"/>
    </source>
</evidence>
<dbReference type="AlphaFoldDB" id="A0A2J8HTF1"/>
<dbReference type="SUPFAM" id="SSF52540">
    <property type="entry name" value="P-loop containing nucleoside triphosphate hydrolases"/>
    <property type="match status" value="1"/>
</dbReference>
<gene>
    <name evidence="1" type="ORF">C1N32_20265</name>
    <name evidence="2" type="ORF">DET48_113129</name>
</gene>
<dbReference type="EMBL" id="POSK01000021">
    <property type="protein sequence ID" value="PNI01540.1"/>
    <property type="molecule type" value="Genomic_DNA"/>
</dbReference>
<proteinExistence type="predicted"/>
<reference evidence="2 4" key="2">
    <citation type="submission" date="2018-06" db="EMBL/GenBank/DDBJ databases">
        <title>Freshwater and sediment microbial communities from various areas in North America, analyzing microbe dynamics in response to fracking.</title>
        <authorList>
            <person name="Lamendella R."/>
        </authorList>
    </citation>
    <scope>NUCLEOTIDE SEQUENCE [LARGE SCALE GENOMIC DNA]</scope>
    <source>
        <strain evidence="2 4">99A</strain>
    </source>
</reference>
<accession>A0A2J8HTF1</accession>
<comment type="caution">
    <text evidence="1">The sequence shown here is derived from an EMBL/GenBank/DDBJ whole genome shotgun (WGS) entry which is preliminary data.</text>
</comment>
<dbReference type="Proteomes" id="UP000236449">
    <property type="component" value="Unassembled WGS sequence"/>
</dbReference>
<protein>
    <recommendedName>
        <fullName evidence="5">Phosphotransferase</fullName>
    </recommendedName>
</protein>
<dbReference type="OrthoDB" id="9791620at2"/>
<dbReference type="Proteomes" id="UP000248729">
    <property type="component" value="Unassembled WGS sequence"/>
</dbReference>
<evidence type="ECO:0008006" key="5">
    <source>
        <dbReference type="Google" id="ProtNLM"/>
    </source>
</evidence>
<sequence length="675" mass="76835">MKKVDLHLHTIATPSDARFDFSLDSLKKYVAVAELDCIAITNHNLFDELQYKDIVENLGIKVLPGIEVDLEGGHMLVIANDTDVIDFAAKCKEIEQIVTYPNPNVTLDEFKRIFPTLKKYILIPHYDKSPKIPKYVLEALSSEISAGEVQSAKKFIQASNDDSSLVPVLFSDQRMKIGMQEFESRSTYIDIEHADFRSLKVGLTKKNYVSLTLDEGNKFFEVYNSGLKLSTGLNVILGKRSSGKSFTLNKIEKFSGEDEIKFIRQFELLESDEEKDKREFDTAISKNQSEFTEKYLAQFKAVVDDVHHISIQSDESEVESYIQSVVDNANNVARKDIFSKAKIFNEQLLTLKELGTLKNLISSVQSLLNNIEYSEIIESSVKRENLISLLSSLIIKFKEESKLNQQKQITNDILSNVKLELGYKTTHKTINDINLRKIALNRAKVKHFEKLVSSIQTESQIGKKELYGYSVVAERTPFTSASDLKTVTKGKVSLVNAFSKYKEPFSYIDRLKEAGIEDIELYKYFSKISYRILNKYGTTVSGGERSEYRLLRSLHDAKNYDILLIDEPESSFDNVFLFESVNKIIKDLSQQMPVVVVTHNNTVGASIEPDYILYTSKSMNDGELVYDVYSGRPTDKYLKTIDGKEIENYNIQIDSLEAGQTPYKNRGEDYANLKN</sequence>
<organism evidence="1 3">
    <name type="scientific">Vibrio diazotrophicus</name>
    <dbReference type="NCBI Taxonomy" id="685"/>
    <lineage>
        <taxon>Bacteria</taxon>
        <taxon>Pseudomonadati</taxon>
        <taxon>Pseudomonadota</taxon>
        <taxon>Gammaproteobacteria</taxon>
        <taxon>Vibrionales</taxon>
        <taxon>Vibrionaceae</taxon>
        <taxon>Vibrio</taxon>
    </lineage>
</organism>
<name>A0A2J8HTF1_VIBDI</name>
<dbReference type="SUPFAM" id="SSF89550">
    <property type="entry name" value="PHP domain-like"/>
    <property type="match status" value="1"/>
</dbReference>